<evidence type="ECO:0000313" key="9">
    <source>
        <dbReference type="Proteomes" id="UP000583127"/>
    </source>
</evidence>
<dbReference type="GO" id="GO:0016887">
    <property type="term" value="F:ATP hydrolysis activity"/>
    <property type="evidence" value="ECO:0007669"/>
    <property type="project" value="InterPro"/>
</dbReference>
<accession>A0A7X9X1E9</accession>
<dbReference type="EMBL" id="JABBFZ010000001">
    <property type="protein sequence ID" value="NML29655.1"/>
    <property type="molecule type" value="Genomic_DNA"/>
</dbReference>
<feature type="region of interest" description="Disordered" evidence="6">
    <location>
        <begin position="250"/>
        <end position="270"/>
    </location>
</feature>
<dbReference type="InterPro" id="IPR003593">
    <property type="entry name" value="AAA+_ATPase"/>
</dbReference>
<dbReference type="SMART" id="SM00382">
    <property type="entry name" value="AAA"/>
    <property type="match status" value="1"/>
</dbReference>
<dbReference type="Pfam" id="PF12399">
    <property type="entry name" value="BCA_ABC_TP_C"/>
    <property type="match status" value="1"/>
</dbReference>
<keyword evidence="5 8" id="KW-0067">ATP-binding</keyword>
<sequence length="270" mass="28652">MIPALALYGIEKRFGSTQILRGVDLEIEPGERHALIGPNGAGKSTLFNLIAGGARPSAGRIHLFGAEITRLAPAAIARRGLARSFQSTSVFARLSVFDNLRCAAQLAERDRTRWWHRLSGSLAVDARAAEVLDAVGLGARRDVAAGTLSYAEQRALDLGIALAGGAHTLLLDEPTAGMNRAEAARAIELIRATTAGRTLLMVEHDMDAVFAIADRISVLVQGRIIASGTPGAIRADAAVRAAYLGERIEQRADPRADPRVGDRAQRGAKP</sequence>
<evidence type="ECO:0000256" key="4">
    <source>
        <dbReference type="ARBA" id="ARBA00022741"/>
    </source>
</evidence>
<evidence type="ECO:0000256" key="3">
    <source>
        <dbReference type="ARBA" id="ARBA00022519"/>
    </source>
</evidence>
<dbReference type="PANTHER" id="PTHR45772">
    <property type="entry name" value="CONSERVED COMPONENT OF ABC TRANSPORTER FOR NATURAL AMINO ACIDS-RELATED"/>
    <property type="match status" value="1"/>
</dbReference>
<protein>
    <submittedName>
        <fullName evidence="8">ABC transporter ATP-binding protein</fullName>
    </submittedName>
</protein>
<dbReference type="SUPFAM" id="SSF52540">
    <property type="entry name" value="P-loop containing nucleoside triphosphate hydrolases"/>
    <property type="match status" value="1"/>
</dbReference>
<dbReference type="Proteomes" id="UP000583127">
    <property type="component" value="Unassembled WGS sequence"/>
</dbReference>
<dbReference type="Gene3D" id="3.40.50.300">
    <property type="entry name" value="P-loop containing nucleotide triphosphate hydrolases"/>
    <property type="match status" value="1"/>
</dbReference>
<evidence type="ECO:0000256" key="1">
    <source>
        <dbReference type="ARBA" id="ARBA00022448"/>
    </source>
</evidence>
<dbReference type="PANTHER" id="PTHR45772:SF3">
    <property type="entry name" value="ABC TRANSPORTER ATP-BINDING PROTEIN"/>
    <property type="match status" value="1"/>
</dbReference>
<keyword evidence="4" id="KW-0547">Nucleotide-binding</keyword>
<dbReference type="InterPro" id="IPR032823">
    <property type="entry name" value="BCA_ABC_TP_C"/>
</dbReference>
<dbReference type="InterPro" id="IPR051120">
    <property type="entry name" value="ABC_AA/LPS_Transport"/>
</dbReference>
<organism evidence="8 9">
    <name type="scientific">Paraburkholderia antibiotica</name>
    <dbReference type="NCBI Taxonomy" id="2728839"/>
    <lineage>
        <taxon>Bacteria</taxon>
        <taxon>Pseudomonadati</taxon>
        <taxon>Pseudomonadota</taxon>
        <taxon>Betaproteobacteria</taxon>
        <taxon>Burkholderiales</taxon>
        <taxon>Burkholderiaceae</taxon>
        <taxon>Paraburkholderia</taxon>
    </lineage>
</organism>
<evidence type="ECO:0000259" key="7">
    <source>
        <dbReference type="PROSITE" id="PS50893"/>
    </source>
</evidence>
<reference evidence="8 9" key="1">
    <citation type="submission" date="2020-04" db="EMBL/GenBank/DDBJ databases">
        <title>Paraburkholderia sp. G-4-1-8 isolated from soil.</title>
        <authorList>
            <person name="Dahal R.H."/>
        </authorList>
    </citation>
    <scope>NUCLEOTIDE SEQUENCE [LARGE SCALE GENOMIC DNA]</scope>
    <source>
        <strain evidence="8 9">G-4-1-8</strain>
    </source>
</reference>
<evidence type="ECO:0000256" key="5">
    <source>
        <dbReference type="ARBA" id="ARBA00022840"/>
    </source>
</evidence>
<dbReference type="InterPro" id="IPR003439">
    <property type="entry name" value="ABC_transporter-like_ATP-bd"/>
</dbReference>
<comment type="caution">
    <text evidence="8">The sequence shown here is derived from an EMBL/GenBank/DDBJ whole genome shotgun (WGS) entry which is preliminary data.</text>
</comment>
<evidence type="ECO:0000256" key="6">
    <source>
        <dbReference type="SAM" id="MobiDB-lite"/>
    </source>
</evidence>
<proteinExistence type="predicted"/>
<evidence type="ECO:0000313" key="8">
    <source>
        <dbReference type="EMBL" id="NML29655.1"/>
    </source>
</evidence>
<dbReference type="InterPro" id="IPR027417">
    <property type="entry name" value="P-loop_NTPase"/>
</dbReference>
<name>A0A7X9X1E9_9BURK</name>
<evidence type="ECO:0000256" key="2">
    <source>
        <dbReference type="ARBA" id="ARBA00022475"/>
    </source>
</evidence>
<keyword evidence="2" id="KW-1003">Cell membrane</keyword>
<keyword evidence="9" id="KW-1185">Reference proteome</keyword>
<dbReference type="RefSeq" id="WP_169495945.1">
    <property type="nucleotide sequence ID" value="NZ_JABBFZ010000001.1"/>
</dbReference>
<keyword evidence="3" id="KW-0997">Cell inner membrane</keyword>
<dbReference type="Pfam" id="PF00005">
    <property type="entry name" value="ABC_tran"/>
    <property type="match status" value="1"/>
</dbReference>
<keyword evidence="1" id="KW-0813">Transport</keyword>
<keyword evidence="3" id="KW-0472">Membrane</keyword>
<dbReference type="CDD" id="cd03219">
    <property type="entry name" value="ABC_Mj1267_LivG_branched"/>
    <property type="match status" value="1"/>
</dbReference>
<dbReference type="PROSITE" id="PS50893">
    <property type="entry name" value="ABC_TRANSPORTER_2"/>
    <property type="match status" value="1"/>
</dbReference>
<gene>
    <name evidence="8" type="ORF">HHL14_02255</name>
</gene>
<dbReference type="GO" id="GO:0005886">
    <property type="term" value="C:plasma membrane"/>
    <property type="evidence" value="ECO:0007669"/>
    <property type="project" value="TreeGrafter"/>
</dbReference>
<dbReference type="GO" id="GO:0005524">
    <property type="term" value="F:ATP binding"/>
    <property type="evidence" value="ECO:0007669"/>
    <property type="project" value="UniProtKB-KW"/>
</dbReference>
<dbReference type="AlphaFoldDB" id="A0A7X9X1E9"/>
<feature type="domain" description="ABC transporter" evidence="7">
    <location>
        <begin position="5"/>
        <end position="246"/>
    </location>
</feature>